<evidence type="ECO:0000313" key="5">
    <source>
        <dbReference type="EMBL" id="MDO3395390.1"/>
    </source>
</evidence>
<dbReference type="Pfam" id="PF00106">
    <property type="entry name" value="adh_short"/>
    <property type="match status" value="1"/>
</dbReference>
<evidence type="ECO:0000259" key="4">
    <source>
        <dbReference type="SMART" id="SM00822"/>
    </source>
</evidence>
<dbReference type="PRINTS" id="PR00080">
    <property type="entry name" value="SDRFAMILY"/>
</dbReference>
<keyword evidence="6" id="KW-1185">Reference proteome</keyword>
<evidence type="ECO:0000256" key="1">
    <source>
        <dbReference type="ARBA" id="ARBA00006484"/>
    </source>
</evidence>
<name>A0ABT8TN63_9ACTN</name>
<dbReference type="Proteomes" id="UP001168363">
    <property type="component" value="Unassembled WGS sequence"/>
</dbReference>
<sequence>MSVGVKVEAVADPGTTHGLLAGRVVLVTGGGRGIGRSHCLELARHGATVVVNDLGVGLGGEDSEEDPATEVVSEIEAAGGSAIAVGGSVSDWTAMADLVGHVVANHGQIDAVVNNAGILRDKTITSMDERDWDAVVDVHLKGTFTLTKHLCDHWRAEYRAGRPVAARIVNTTSGTGLAGNVGQAAYGAAKAAIANLTITSALEGTRYGMTANAISPVAATRMTASVGIDAGGRDGFDRLDPANSSPVVAWLCSEQSGWLTGQVLRIDGGTVHPVRGWSVQEGYRAQGGSRLEAQELDAGLRRTLGVLPPGLAGLVAPCGAR</sequence>
<reference evidence="5" key="1">
    <citation type="submission" date="2023-06" db="EMBL/GenBank/DDBJ databases">
        <title>Genome sequence of Nocardioides sp. SOB44.</title>
        <authorList>
            <person name="Zhang G."/>
        </authorList>
    </citation>
    <scope>NUCLEOTIDE SEQUENCE</scope>
    <source>
        <strain evidence="5">SOB44</strain>
    </source>
</reference>
<evidence type="ECO:0000313" key="6">
    <source>
        <dbReference type="Proteomes" id="UP001168363"/>
    </source>
</evidence>
<dbReference type="InterPro" id="IPR057326">
    <property type="entry name" value="KR_dom"/>
</dbReference>
<evidence type="ECO:0000256" key="2">
    <source>
        <dbReference type="ARBA" id="ARBA00023002"/>
    </source>
</evidence>
<dbReference type="PANTHER" id="PTHR45024:SF2">
    <property type="entry name" value="SCP2 DOMAIN-CONTAINING PROTEIN"/>
    <property type="match status" value="1"/>
</dbReference>
<dbReference type="SMART" id="SM00822">
    <property type="entry name" value="PKS_KR"/>
    <property type="match status" value="1"/>
</dbReference>
<dbReference type="PANTHER" id="PTHR45024">
    <property type="entry name" value="DEHYDROGENASES, SHORT CHAIN"/>
    <property type="match status" value="1"/>
</dbReference>
<dbReference type="InterPro" id="IPR036291">
    <property type="entry name" value="NAD(P)-bd_dom_sf"/>
</dbReference>
<dbReference type="RefSeq" id="WP_302706698.1">
    <property type="nucleotide sequence ID" value="NZ_JAULSC010000004.1"/>
</dbReference>
<comment type="similarity">
    <text evidence="1 3">Belongs to the short-chain dehydrogenases/reductases (SDR) family.</text>
</comment>
<dbReference type="PRINTS" id="PR00081">
    <property type="entry name" value="GDHRDH"/>
</dbReference>
<accession>A0ABT8TN63</accession>
<dbReference type="SUPFAM" id="SSF51735">
    <property type="entry name" value="NAD(P)-binding Rossmann-fold domains"/>
    <property type="match status" value="1"/>
</dbReference>
<proteinExistence type="inferred from homology"/>
<organism evidence="5 6">
    <name type="scientific">Nocardioides cremeus</name>
    <dbReference type="NCBI Taxonomy" id="3058044"/>
    <lineage>
        <taxon>Bacteria</taxon>
        <taxon>Bacillati</taxon>
        <taxon>Actinomycetota</taxon>
        <taxon>Actinomycetes</taxon>
        <taxon>Propionibacteriales</taxon>
        <taxon>Nocardioidaceae</taxon>
        <taxon>Nocardioides</taxon>
    </lineage>
</organism>
<dbReference type="EMBL" id="JAULSC010000004">
    <property type="protein sequence ID" value="MDO3395390.1"/>
    <property type="molecule type" value="Genomic_DNA"/>
</dbReference>
<dbReference type="InterPro" id="IPR002347">
    <property type="entry name" value="SDR_fam"/>
</dbReference>
<comment type="caution">
    <text evidence="5">The sequence shown here is derived from an EMBL/GenBank/DDBJ whole genome shotgun (WGS) entry which is preliminary data.</text>
</comment>
<dbReference type="InterPro" id="IPR051687">
    <property type="entry name" value="Peroxisomal_Beta-Oxidation"/>
</dbReference>
<keyword evidence="2" id="KW-0560">Oxidoreductase</keyword>
<feature type="domain" description="Ketoreductase" evidence="4">
    <location>
        <begin position="23"/>
        <end position="220"/>
    </location>
</feature>
<dbReference type="Gene3D" id="3.40.50.720">
    <property type="entry name" value="NAD(P)-binding Rossmann-like Domain"/>
    <property type="match status" value="1"/>
</dbReference>
<gene>
    <name evidence="5" type="ORF">QWJ41_06660</name>
</gene>
<protein>
    <submittedName>
        <fullName evidence="5">SDR family NAD(P)-dependent oxidoreductase</fullName>
    </submittedName>
</protein>
<evidence type="ECO:0000256" key="3">
    <source>
        <dbReference type="RuleBase" id="RU000363"/>
    </source>
</evidence>